<evidence type="ECO:0000313" key="1">
    <source>
        <dbReference type="EMBL" id="PFX34732.1"/>
    </source>
</evidence>
<organism evidence="1 2">
    <name type="scientific">Stylophora pistillata</name>
    <name type="common">Smooth cauliflower coral</name>
    <dbReference type="NCBI Taxonomy" id="50429"/>
    <lineage>
        <taxon>Eukaryota</taxon>
        <taxon>Metazoa</taxon>
        <taxon>Cnidaria</taxon>
        <taxon>Anthozoa</taxon>
        <taxon>Hexacorallia</taxon>
        <taxon>Scleractinia</taxon>
        <taxon>Astrocoeniina</taxon>
        <taxon>Pocilloporidae</taxon>
        <taxon>Stylophora</taxon>
    </lineage>
</organism>
<protein>
    <recommendedName>
        <fullName evidence="3">RNA-directed DNA polymerase from mobile element jockey</fullName>
    </recommendedName>
</protein>
<dbReference type="AlphaFoldDB" id="A0A2B4T1R6"/>
<gene>
    <name evidence="1" type="ORF">AWC38_SpisGene338</name>
</gene>
<accession>A0A2B4T1R6</accession>
<evidence type="ECO:0008006" key="3">
    <source>
        <dbReference type="Google" id="ProtNLM"/>
    </source>
</evidence>
<dbReference type="Proteomes" id="UP000225706">
    <property type="component" value="Unassembled WGS sequence"/>
</dbReference>
<proteinExistence type="predicted"/>
<dbReference type="PANTHER" id="PTHR33332">
    <property type="entry name" value="REVERSE TRANSCRIPTASE DOMAIN-CONTAINING PROTEIN"/>
    <property type="match status" value="1"/>
</dbReference>
<comment type="caution">
    <text evidence="1">The sequence shown here is derived from an EMBL/GenBank/DDBJ whole genome shotgun (WGS) entry which is preliminary data.</text>
</comment>
<dbReference type="STRING" id="50429.A0A2B4T1R6"/>
<sequence>MQLAASKSWSRSLGYKWFQIRPVRLPHCVSIILVGVIYHCPKATSDDARNSPSVLNYIVNDINSYACQNNMRLNPRKCRVLMVDFLHYNSCVPMPIMVGRSLVEKVPSLKRLGVHVSEDLTWMVHIDWLVKRANRRLFVLRQLRKCGIPPEDIIAIYCALVRSILEYTSAVFADLPKYLDNALEDVQKRALSIMWPDLPYEHMLEKAAIQTLSVRRAAACKQFIRKIRPGHPLYPHIHEQVLHSTTQMCL</sequence>
<dbReference type="EMBL" id="LSMT01000002">
    <property type="protein sequence ID" value="PFX34732.1"/>
    <property type="molecule type" value="Genomic_DNA"/>
</dbReference>
<evidence type="ECO:0000313" key="2">
    <source>
        <dbReference type="Proteomes" id="UP000225706"/>
    </source>
</evidence>
<reference evidence="2" key="1">
    <citation type="journal article" date="2017" name="bioRxiv">
        <title>Comparative analysis of the genomes of Stylophora pistillata and Acropora digitifera provides evidence for extensive differences between species of corals.</title>
        <authorList>
            <person name="Voolstra C.R."/>
            <person name="Li Y."/>
            <person name="Liew Y.J."/>
            <person name="Baumgarten S."/>
            <person name="Zoccola D."/>
            <person name="Flot J.-F."/>
            <person name="Tambutte S."/>
            <person name="Allemand D."/>
            <person name="Aranda M."/>
        </authorList>
    </citation>
    <scope>NUCLEOTIDE SEQUENCE [LARGE SCALE GENOMIC DNA]</scope>
</reference>
<name>A0A2B4T1R6_STYPI</name>
<keyword evidence="2" id="KW-1185">Reference proteome</keyword>